<sequence>MALELLKLQKDNTLSCSQKLDKIQNMIRTKGHLSPAGLQFISDIFEGCVNQEHQKCLETAYQISKEANILATSELGRGLKTIGSQDINAVNQFIQQKIQVQDLRIAHYLAPIIPHLYRGQENELAQQMPDWYQAYSYFFFQALEYTQICFLEDRRSKSDFDSELQIIQTALKNIANNEDVDPTDTYQGRHSHDRLLKISLLLDDLEWNSKNNVDYNRVDRSLSQYPNLEYLLTHNKPCIPTLQAHNQHPLTNLLRQEQNTSKNPKTVQKLAYYDHCVELIATNGQNNDPLGTLRKKLLGRPEYNSTIAEIEAINVLRREFGIPHVDIEKTAPNNKEPDTHITTSSETIWGEITIPRPQTSYQVAQYYSMRTNPQDTDYWPKKSHLQKQILNKIESQLQPIKEDTGDLTMLVIKNEESKVDNEALKNLVLGRLGFAVPQDSDSEPLVVRGEAGLEYDDIKDYLDILVLFDTNNDLSNPPYIEGQVANLTDVKQALIDRLVTAFDADEITP</sequence>
<dbReference type="RefSeq" id="WP_271970504.1">
    <property type="nucleotide sequence ID" value="NZ_JAQLUK010000028.1"/>
</dbReference>
<dbReference type="EMBL" id="JAQLUK010000028">
    <property type="protein sequence ID" value="MDB2293745.1"/>
    <property type="molecule type" value="Genomic_DNA"/>
</dbReference>
<accession>A0ABT4Z6P7</accession>
<keyword evidence="2" id="KW-1185">Reference proteome</keyword>
<protein>
    <submittedName>
        <fullName evidence="1">Uncharacterized protein</fullName>
    </submittedName>
</protein>
<comment type="caution">
    <text evidence="1">The sequence shown here is derived from an EMBL/GenBank/DDBJ whole genome shotgun (WGS) entry which is preliminary data.</text>
</comment>
<name>A0ABT4Z6P7_HALEZ</name>
<reference evidence="1 2" key="1">
    <citation type="submission" date="2023-01" db="EMBL/GenBank/DDBJ databases">
        <title>Halorubrum ezzemoulense from Santa Pola, Spain.</title>
        <authorList>
            <person name="Feng Y."/>
            <person name="Louyakis A.S."/>
            <person name="Gogarten J.P."/>
        </authorList>
    </citation>
    <scope>NUCLEOTIDE SEQUENCE [LARGE SCALE GENOMIC DNA]</scope>
    <source>
        <strain evidence="1 2">AMM015</strain>
    </source>
</reference>
<evidence type="ECO:0000313" key="1">
    <source>
        <dbReference type="EMBL" id="MDB2293745.1"/>
    </source>
</evidence>
<organism evidence="1 2">
    <name type="scientific">Halorubrum ezzemoulense</name>
    <name type="common">Halorubrum chaoviator</name>
    <dbReference type="NCBI Taxonomy" id="337243"/>
    <lineage>
        <taxon>Archaea</taxon>
        <taxon>Methanobacteriati</taxon>
        <taxon>Methanobacteriota</taxon>
        <taxon>Stenosarchaea group</taxon>
        <taxon>Halobacteria</taxon>
        <taxon>Halobacteriales</taxon>
        <taxon>Haloferacaceae</taxon>
        <taxon>Halorubrum</taxon>
    </lineage>
</organism>
<gene>
    <name evidence="1" type="ORF">PM085_15920</name>
</gene>
<proteinExistence type="predicted"/>
<dbReference type="Proteomes" id="UP001210528">
    <property type="component" value="Unassembled WGS sequence"/>
</dbReference>
<evidence type="ECO:0000313" key="2">
    <source>
        <dbReference type="Proteomes" id="UP001210528"/>
    </source>
</evidence>